<dbReference type="Proteomes" id="UP000247498">
    <property type="component" value="Unassembled WGS sequence"/>
</dbReference>
<evidence type="ECO:0000313" key="5">
    <source>
        <dbReference type="EMBL" id="GBF95995.1"/>
    </source>
</evidence>
<feature type="domain" description="RING-type" evidence="4">
    <location>
        <begin position="601"/>
        <end position="641"/>
    </location>
</feature>
<proteinExistence type="predicted"/>
<dbReference type="InterPro" id="IPR013083">
    <property type="entry name" value="Znf_RING/FYVE/PHD"/>
</dbReference>
<protein>
    <recommendedName>
        <fullName evidence="4">RING-type domain-containing protein</fullName>
    </recommendedName>
</protein>
<evidence type="ECO:0000256" key="1">
    <source>
        <dbReference type="PROSITE-ProRule" id="PRU00175"/>
    </source>
</evidence>
<keyword evidence="3" id="KW-1133">Transmembrane helix</keyword>
<feature type="transmembrane region" description="Helical" evidence="3">
    <location>
        <begin position="161"/>
        <end position="179"/>
    </location>
</feature>
<name>A0A2V0PG11_9CHLO</name>
<dbReference type="GO" id="GO:0008270">
    <property type="term" value="F:zinc ion binding"/>
    <property type="evidence" value="ECO:0007669"/>
    <property type="project" value="UniProtKB-KW"/>
</dbReference>
<organism evidence="5 6">
    <name type="scientific">Raphidocelis subcapitata</name>
    <dbReference type="NCBI Taxonomy" id="307507"/>
    <lineage>
        <taxon>Eukaryota</taxon>
        <taxon>Viridiplantae</taxon>
        <taxon>Chlorophyta</taxon>
        <taxon>core chlorophytes</taxon>
        <taxon>Chlorophyceae</taxon>
        <taxon>CS clade</taxon>
        <taxon>Sphaeropleales</taxon>
        <taxon>Selenastraceae</taxon>
        <taxon>Raphidocelis</taxon>
    </lineage>
</organism>
<feature type="region of interest" description="Disordered" evidence="2">
    <location>
        <begin position="442"/>
        <end position="464"/>
    </location>
</feature>
<dbReference type="SMART" id="SM00184">
    <property type="entry name" value="RING"/>
    <property type="match status" value="1"/>
</dbReference>
<reference evidence="5 6" key="1">
    <citation type="journal article" date="2018" name="Sci. Rep.">
        <title>Raphidocelis subcapitata (=Pseudokirchneriella subcapitata) provides an insight into genome evolution and environmental adaptations in the Sphaeropleales.</title>
        <authorList>
            <person name="Suzuki S."/>
            <person name="Yamaguchi H."/>
            <person name="Nakajima N."/>
            <person name="Kawachi M."/>
        </authorList>
    </citation>
    <scope>NUCLEOTIDE SEQUENCE [LARGE SCALE GENOMIC DNA]</scope>
    <source>
        <strain evidence="5 6">NIES-35</strain>
    </source>
</reference>
<feature type="transmembrane region" description="Helical" evidence="3">
    <location>
        <begin position="252"/>
        <end position="273"/>
    </location>
</feature>
<dbReference type="PANTHER" id="PTHR14879">
    <property type="entry name" value="CASPASE REGULATOR, RING FINGER DOMAIN-CONTAINING"/>
    <property type="match status" value="1"/>
</dbReference>
<dbReference type="AlphaFoldDB" id="A0A2V0PG11"/>
<feature type="compositionally biased region" description="Polar residues" evidence="2">
    <location>
        <begin position="442"/>
        <end position="457"/>
    </location>
</feature>
<dbReference type="PROSITE" id="PS50089">
    <property type="entry name" value="ZF_RING_2"/>
    <property type="match status" value="1"/>
</dbReference>
<feature type="region of interest" description="Disordered" evidence="2">
    <location>
        <begin position="482"/>
        <end position="504"/>
    </location>
</feature>
<feature type="transmembrane region" description="Helical" evidence="3">
    <location>
        <begin position="30"/>
        <end position="52"/>
    </location>
</feature>
<accession>A0A2V0PG11</accession>
<dbReference type="InterPro" id="IPR001841">
    <property type="entry name" value="Znf_RING"/>
</dbReference>
<dbReference type="Gene3D" id="3.30.40.10">
    <property type="entry name" value="Zinc/RING finger domain, C3HC4 (zinc finger)"/>
    <property type="match status" value="1"/>
</dbReference>
<keyword evidence="3" id="KW-0472">Membrane</keyword>
<feature type="transmembrane region" description="Helical" evidence="3">
    <location>
        <begin position="217"/>
        <end position="240"/>
    </location>
</feature>
<dbReference type="Pfam" id="PF13920">
    <property type="entry name" value="zf-C3HC4_3"/>
    <property type="match status" value="1"/>
</dbReference>
<evidence type="ECO:0000259" key="4">
    <source>
        <dbReference type="PROSITE" id="PS50089"/>
    </source>
</evidence>
<dbReference type="InParanoid" id="A0A2V0PG11"/>
<keyword evidence="1" id="KW-0479">Metal-binding</keyword>
<evidence type="ECO:0000256" key="2">
    <source>
        <dbReference type="SAM" id="MobiDB-lite"/>
    </source>
</evidence>
<keyword evidence="1" id="KW-0862">Zinc</keyword>
<evidence type="ECO:0000256" key="3">
    <source>
        <dbReference type="SAM" id="Phobius"/>
    </source>
</evidence>
<comment type="caution">
    <text evidence="5">The sequence shown here is derived from an EMBL/GenBank/DDBJ whole genome shotgun (WGS) entry which is preliminary data.</text>
</comment>
<evidence type="ECO:0000313" key="6">
    <source>
        <dbReference type="Proteomes" id="UP000247498"/>
    </source>
</evidence>
<gene>
    <name evidence="5" type="ORF">Rsub_08810</name>
</gene>
<feature type="transmembrane region" description="Helical" evidence="3">
    <location>
        <begin position="285"/>
        <end position="308"/>
    </location>
</feature>
<dbReference type="PANTHER" id="PTHR14879:SF5">
    <property type="entry name" value="RING-TYPE DOMAIN-CONTAINING PROTEIN"/>
    <property type="match status" value="1"/>
</dbReference>
<dbReference type="OrthoDB" id="1711136at2759"/>
<keyword evidence="6" id="KW-1185">Reference proteome</keyword>
<dbReference type="SUPFAM" id="SSF57850">
    <property type="entry name" value="RING/U-box"/>
    <property type="match status" value="1"/>
</dbReference>
<sequence length="705" mass="73576">MDRPLNEDADEGGEQLVLTPSRIRCDSRVVAVYTTGTWLMHAIFLTLLALKVEHGLAAPWWAVLAPEFVVHLVQVPLFAEVLARREAQVLQQLGPPPGPRASAGLVVQYATMRKTRLRTLSVDYGCNLVESLAVLAVKLLLLRELEAGRVEAGTACWRFVFLPLWLLWPLTSAASWLKAPAERMLGSMADLACLTAVFVALKMDGVVAYSWKVVLLVPWMWFGAIFLAALAALVFTVAAYSCARARELAMPLGTLALLVSAGAQLPGFVLLARRLDGDASIRADAILAPMAVGWAAMWASALVVCVGLRWKERLRAALSAAGRTWTADDATHRSVMRADVREAQRAVDAMSDAQLARVTRKLMKHKERPVALMRVGETLWRRATEASGAAANVLKDGIASVPASPAGRGPTPPPPLLQLAHMRGSGTQEEVCVAVHGACGSASSSDPGGVECSSSAAGTKPGPCELDLETGAAVVVEIRVRAGGTPRGPPPPNSPGLCGRSGAPSPRKAAAGLCAWPLEDAASVASDGEAAASGTPRRAPAVEAADAAGAAAVAKAGPRQLALPPPLSLPLLASPARTPPPPAGDAGAGAAAAALADDGLCTICCDRRATCVFMECGHGGYCWRCAHLLYIRPPNECPVCRARIELVVQVADPDVPLGSRAPVLTPGAVERGRGLRLLGCVPCAGGQVLPTDASPTAWGRGRGSS</sequence>
<keyword evidence="1" id="KW-0863">Zinc-finger</keyword>
<feature type="transmembrane region" description="Helical" evidence="3">
    <location>
        <begin position="58"/>
        <end position="79"/>
    </location>
</feature>
<dbReference type="EMBL" id="BDRX01000073">
    <property type="protein sequence ID" value="GBF95995.1"/>
    <property type="molecule type" value="Genomic_DNA"/>
</dbReference>
<keyword evidence="3" id="KW-0812">Transmembrane</keyword>
<dbReference type="InterPro" id="IPR051728">
    <property type="entry name" value="RING-FYVE_E3_ubiquitin-ligase"/>
</dbReference>